<keyword evidence="1" id="KW-1133">Transmembrane helix</keyword>
<name>A0A3R7DAQ5_9EURY</name>
<evidence type="ECO:0000256" key="1">
    <source>
        <dbReference type="SAM" id="Phobius"/>
    </source>
</evidence>
<comment type="caution">
    <text evidence="2">The sequence shown here is derived from an EMBL/GenBank/DDBJ whole genome shotgun (WGS) entry which is preliminary data.</text>
</comment>
<proteinExistence type="predicted"/>
<sequence>MNRLVWVLVAAYVGLAAGLFYSLAIGATDLFVLLAAVLLVLAVPQWLILSRRNGRVLESESTAQERS</sequence>
<feature type="transmembrane region" description="Helical" evidence="1">
    <location>
        <begin position="30"/>
        <end position="49"/>
    </location>
</feature>
<protein>
    <submittedName>
        <fullName evidence="2">Uncharacterized protein</fullName>
    </submittedName>
</protein>
<dbReference type="RefSeq" id="WP_120244978.1">
    <property type="nucleotide sequence ID" value="NZ_RAPO01000002.1"/>
</dbReference>
<evidence type="ECO:0000313" key="2">
    <source>
        <dbReference type="EMBL" id="RKD95740.1"/>
    </source>
</evidence>
<evidence type="ECO:0000313" key="3">
    <source>
        <dbReference type="Proteomes" id="UP000283805"/>
    </source>
</evidence>
<feature type="transmembrane region" description="Helical" evidence="1">
    <location>
        <begin position="5"/>
        <end position="24"/>
    </location>
</feature>
<gene>
    <name evidence="2" type="ORF">ATJ93_2602</name>
</gene>
<dbReference type="Proteomes" id="UP000283805">
    <property type="component" value="Unassembled WGS sequence"/>
</dbReference>
<keyword evidence="1" id="KW-0812">Transmembrane</keyword>
<dbReference type="AlphaFoldDB" id="A0A3R7DAQ5"/>
<dbReference type="EMBL" id="RAPO01000002">
    <property type="protein sequence ID" value="RKD95740.1"/>
    <property type="molecule type" value="Genomic_DNA"/>
</dbReference>
<keyword evidence="3" id="KW-1185">Reference proteome</keyword>
<reference evidence="2 3" key="1">
    <citation type="submission" date="2018-09" db="EMBL/GenBank/DDBJ databases">
        <title>Genomic Encyclopedia of Archaeal and Bacterial Type Strains, Phase II (KMG-II): from individual species to whole genera.</title>
        <authorList>
            <person name="Goeker M."/>
        </authorList>
    </citation>
    <scope>NUCLEOTIDE SEQUENCE [LARGE SCALE GENOMIC DNA]</scope>
    <source>
        <strain evidence="2 3">DSM 13151</strain>
    </source>
</reference>
<keyword evidence="1" id="KW-0472">Membrane</keyword>
<accession>A0A3R7DAQ5</accession>
<organism evidence="2 3">
    <name type="scientific">Halopiger aswanensis</name>
    <dbReference type="NCBI Taxonomy" id="148449"/>
    <lineage>
        <taxon>Archaea</taxon>
        <taxon>Methanobacteriati</taxon>
        <taxon>Methanobacteriota</taxon>
        <taxon>Stenosarchaea group</taxon>
        <taxon>Halobacteria</taxon>
        <taxon>Halobacteriales</taxon>
        <taxon>Natrialbaceae</taxon>
        <taxon>Halopiger</taxon>
    </lineage>
</organism>